<evidence type="ECO:0000313" key="2">
    <source>
        <dbReference type="EMBL" id="CAA2630270.1"/>
    </source>
</evidence>
<dbReference type="OrthoDB" id="128382at2759"/>
<evidence type="ECO:0000313" key="4">
    <source>
        <dbReference type="Proteomes" id="UP000663760"/>
    </source>
</evidence>
<dbReference type="EMBL" id="LR746276">
    <property type="protein sequence ID" value="CAA7406475.1"/>
    <property type="molecule type" value="Genomic_DNA"/>
</dbReference>
<accession>A0A7I8JJ11</accession>
<reference evidence="2" key="1">
    <citation type="submission" date="2019-12" db="EMBL/GenBank/DDBJ databases">
        <authorList>
            <person name="Scholz U."/>
            <person name="Mascher M."/>
            <person name="Fiebig A."/>
        </authorList>
    </citation>
    <scope>NUCLEOTIDE SEQUENCE</scope>
</reference>
<gene>
    <name evidence="2" type="ORF">SI7747_13015916</name>
    <name evidence="3" type="ORF">SI8410_13017153</name>
</gene>
<name>A0A7I8JJ11_SPIIN</name>
<dbReference type="EMBL" id="LR743600">
    <property type="protein sequence ID" value="CAA2630270.1"/>
    <property type="molecule type" value="Genomic_DNA"/>
</dbReference>
<protein>
    <recommendedName>
        <fullName evidence="1">Reverse transcriptase Ty1/copia-type domain-containing protein</fullName>
    </recommendedName>
</protein>
<dbReference type="AlphaFoldDB" id="A0A7I8JJ11"/>
<dbReference type="Pfam" id="PF07727">
    <property type="entry name" value="RVT_2"/>
    <property type="match status" value="1"/>
</dbReference>
<keyword evidence="4" id="KW-1185">Reference proteome</keyword>
<evidence type="ECO:0000259" key="1">
    <source>
        <dbReference type="Pfam" id="PF07727"/>
    </source>
</evidence>
<evidence type="ECO:0000313" key="3">
    <source>
        <dbReference type="EMBL" id="CAA7406475.1"/>
    </source>
</evidence>
<sequence length="148" mass="17587">MEQPPRYIAHKKLSRCFSDLLITFNSTCYYVDPIVLTRKIEHSLIVLTIYVNDIFIIENDEVSIFTTKAYLQQHLSIRDLGTSQYFLEIEFAHQDRKFVITQRKYTFNILQGIGLLRCKLETSPMKAHLQFWYTSSLLFEDVNQYRCC</sequence>
<dbReference type="InterPro" id="IPR013103">
    <property type="entry name" value="RVT_2"/>
</dbReference>
<feature type="domain" description="Reverse transcriptase Ty1/copia-type" evidence="1">
    <location>
        <begin position="36"/>
        <end position="126"/>
    </location>
</feature>
<proteinExistence type="predicted"/>
<dbReference type="Proteomes" id="UP000663760">
    <property type="component" value="Chromosome 13"/>
</dbReference>
<organism evidence="2">
    <name type="scientific">Spirodela intermedia</name>
    <name type="common">Intermediate duckweed</name>
    <dbReference type="NCBI Taxonomy" id="51605"/>
    <lineage>
        <taxon>Eukaryota</taxon>
        <taxon>Viridiplantae</taxon>
        <taxon>Streptophyta</taxon>
        <taxon>Embryophyta</taxon>
        <taxon>Tracheophyta</taxon>
        <taxon>Spermatophyta</taxon>
        <taxon>Magnoliopsida</taxon>
        <taxon>Liliopsida</taxon>
        <taxon>Araceae</taxon>
        <taxon>Lemnoideae</taxon>
        <taxon>Spirodela</taxon>
    </lineage>
</organism>